<proteinExistence type="predicted"/>
<reference evidence="1 2" key="5">
    <citation type="journal article" date="2002" name="Genome Biol.">
        <title>Heterochromatic sequences in a Drosophila whole-genome shotgun assembly.</title>
        <authorList>
            <person name="Hoskins R.A."/>
            <person name="Smith C.D."/>
            <person name="Carlson J.W."/>
            <person name="Carvalho A.B."/>
            <person name="Halpern A."/>
            <person name="Kaminker J.S."/>
            <person name="Kennedy C."/>
            <person name="Mungall C.J."/>
            <person name="Sullivan B.A."/>
            <person name="Sutton G.G."/>
            <person name="Yasuhara J.C."/>
            <person name="Wakimoto B.T."/>
            <person name="Myers E.W."/>
            <person name="Celniker S.E."/>
            <person name="Rubin G.M."/>
            <person name="Karpen G.H."/>
        </authorList>
    </citation>
    <scope>NUCLEOTIDE SEQUENCE [LARGE SCALE GENOMIC DNA]</scope>
    <source>
        <strain evidence="2">Berkeley</strain>
    </source>
</reference>
<reference evidence="1 2" key="2">
    <citation type="journal article" date="2002" name="Genome Biol.">
        <title>Finishing a whole-genome shotgun: release 3 of the Drosophila melanogaster euchromatic genome sequence.</title>
        <authorList>
            <person name="Celniker S.E."/>
            <person name="Wheeler D.A."/>
            <person name="Kronmiller B."/>
            <person name="Carlson J.W."/>
            <person name="Halpern A."/>
            <person name="Patel S."/>
            <person name="Adams M."/>
            <person name="Champe M."/>
            <person name="Dugan S.P."/>
            <person name="Frise E."/>
            <person name="Hodgson A."/>
            <person name="George R.A."/>
            <person name="Hoskins R.A."/>
            <person name="Laverty T."/>
            <person name="Muzny D.M."/>
            <person name="Nelson C.R."/>
            <person name="Pacleb J.M."/>
            <person name="Park S."/>
            <person name="Pfeiffer B.D."/>
            <person name="Richards S."/>
            <person name="Sodergren E.J."/>
            <person name="Svirskas R."/>
            <person name="Tabor P.E."/>
            <person name="Wan K."/>
            <person name="Stapleton M."/>
            <person name="Sutton G.G."/>
            <person name="Venter C."/>
            <person name="Weinstock G."/>
            <person name="Scherer S.E."/>
            <person name="Myers E.W."/>
            <person name="Gibbs R.A."/>
            <person name="Rubin G.M."/>
        </authorList>
    </citation>
    <scope>NUCLEOTIDE SEQUENCE [LARGE SCALE GENOMIC DNA]</scope>
    <source>
        <strain evidence="2">Berkeley</strain>
    </source>
</reference>
<reference evidence="1 2" key="6">
    <citation type="journal article" date="2005" name="PLoS Comput. Biol.">
        <title>Combined evidence annotation of transposable elements in genome sequences.</title>
        <authorList>
            <person name="Quesneville H."/>
            <person name="Bergman C.M."/>
            <person name="Andrieu O."/>
            <person name="Autard D."/>
            <person name="Nouaud D."/>
            <person name="Ashburner M."/>
            <person name="Anxolabehere D."/>
        </authorList>
    </citation>
    <scope>NUCLEOTIDE SEQUENCE [LARGE SCALE GENOMIC DNA]</scope>
    <source>
        <strain evidence="2">Berkeley</strain>
    </source>
</reference>
<reference evidence="1 2" key="7">
    <citation type="journal article" date="2007" name="Science">
        <title>The Release 5.1 annotation of Drosophila melanogaster heterochromatin.</title>
        <authorList>
            <person name="Smith C.D."/>
            <person name="Shu S."/>
            <person name="Mungall C.J."/>
            <person name="Karpen G.H."/>
        </authorList>
    </citation>
    <scope>NUCLEOTIDE SEQUENCE [LARGE SCALE GENOMIC DNA]</scope>
    <source>
        <strain evidence="2">Berkeley</strain>
    </source>
</reference>
<reference evidence="1 2" key="11">
    <citation type="journal article" date="2015" name="Genome Res.">
        <title>The Release 6 reference sequence of the Drosophila melanogaster genome.</title>
        <authorList>
            <person name="Hoskins R.A."/>
            <person name="Carlson J.W."/>
            <person name="Wan K.H."/>
            <person name="Park S."/>
            <person name="Mendez I."/>
            <person name="Galle S.E."/>
            <person name="Booth B.W."/>
            <person name="Pfeiffer B.D."/>
            <person name="George R.A."/>
            <person name="Svirskas R."/>
            <person name="Krzywinski M."/>
            <person name="Schein J."/>
            <person name="Accardo M.C."/>
            <person name="Damia E."/>
            <person name="Messina G."/>
            <person name="Mendez-Lago M."/>
            <person name="de Pablos B."/>
            <person name="Demakova O.V."/>
            <person name="Andreyeva E.N."/>
            <person name="Boldyreva L.V."/>
            <person name="Marra M."/>
            <person name="Carvalho A.B."/>
            <person name="Dimitri P."/>
            <person name="Villasante A."/>
            <person name="Zhimulev I.F."/>
            <person name="Rubin G.M."/>
            <person name="Karpen G.H."/>
            <person name="Celniker S.E."/>
        </authorList>
    </citation>
    <scope>NUCLEOTIDE SEQUENCE [LARGE SCALE GENOMIC DNA]</scope>
    <source>
        <strain evidence="2">Berkeley</strain>
    </source>
</reference>
<reference evidence="1 2" key="8">
    <citation type="journal article" date="2007" name="Science">
        <title>Sequence finishing and mapping of Drosophila melanogaster heterochromatin.</title>
        <authorList>
            <person name="Hoskins R.A."/>
            <person name="Carlson J.W."/>
            <person name="Kennedy C."/>
            <person name="Acevedo D."/>
            <person name="Evans-Holm M."/>
            <person name="Frise E."/>
            <person name="Wan K.H."/>
            <person name="Park S."/>
            <person name="Mendez-Lago M."/>
            <person name="Rossi F."/>
            <person name="Villasante A."/>
            <person name="Dimitri P."/>
            <person name="Karpen G.H."/>
            <person name="Celniker S.E."/>
        </authorList>
    </citation>
    <scope>NUCLEOTIDE SEQUENCE [LARGE SCALE GENOMIC DNA]</scope>
    <source>
        <strain evidence="2">Berkeley</strain>
    </source>
</reference>
<dbReference type="Proteomes" id="UP000000803">
    <property type="component" value="Chromosome 2R"/>
</dbReference>
<keyword evidence="2" id="KW-1185">Reference proteome</keyword>
<reference evidence="1 2" key="3">
    <citation type="journal article" date="2002" name="Genome Biol.">
        <title>Annotation of the Drosophila melanogaster euchromatic genome: a systematic review.</title>
        <authorList>
            <person name="Misra S."/>
            <person name="Crosby M.A."/>
            <person name="Mungall C.J."/>
            <person name="Matthews B.B."/>
            <person name="Campbell K.S."/>
            <person name="Hradecky P."/>
            <person name="Huang Y."/>
            <person name="Kaminker J.S."/>
            <person name="Millburn G.H."/>
            <person name="Prochnik S.E."/>
            <person name="Smith C.D."/>
            <person name="Tupy J.L."/>
            <person name="Whitfied E.J."/>
            <person name="Bayraktaroglu L."/>
            <person name="Berman B.P."/>
            <person name="Bettencourt B.R."/>
            <person name="Celniker S.E."/>
            <person name="de Grey A.D."/>
            <person name="Drysdale R.A."/>
            <person name="Harris N.L."/>
            <person name="Richter J."/>
            <person name="Russo S."/>
            <person name="Schroeder A.J."/>
            <person name="Shu S.Q."/>
            <person name="Stapleton M."/>
            <person name="Yamada C."/>
            <person name="Ashburner M."/>
            <person name="Gelbart W.M."/>
            <person name="Rubin G.M."/>
            <person name="Lewis S.E."/>
        </authorList>
    </citation>
    <scope>GENOME REANNOTATION</scope>
    <source>
        <strain evidence="2">Berkeley</strain>
    </source>
</reference>
<reference evidence="1 2" key="10">
    <citation type="journal article" date="2015" name="G3 (Bethesda)">
        <title>Gene Model Annotations for Drosophila melanogaster: The Rule-Benders.</title>
        <authorList>
            <consortium name="FlyBase Consortium"/>
            <person name="Crosby M.A."/>
            <person name="Gramates L.S."/>
            <person name="Dos Santos G."/>
            <person name="Matthews B.B."/>
            <person name="St Pierre S.E."/>
            <person name="Zhou P."/>
            <person name="Schroeder A.J."/>
            <person name="Falls K."/>
            <person name="Emmert D.B."/>
            <person name="Russo S.M."/>
            <person name="Gelbart W.M."/>
            <person name="null"/>
        </authorList>
    </citation>
    <scope>NUCLEOTIDE SEQUENCE [LARGE SCALE GENOMIC DNA]</scope>
    <source>
        <strain evidence="2">Berkeley</strain>
    </source>
</reference>
<name>A0ACD4DAQ4_DROME</name>
<gene>
    <name evidence="1" type="primary">CG46492</name>
    <name evidence="1" type="synonym">CG15613</name>
    <name evidence="1" type="synonym">CG30456</name>
    <name evidence="1" type="synonym">Dmel\CG46492</name>
    <name evidence="1" type="ORF">Dmel_CG46492</name>
</gene>
<dbReference type="EMBL" id="AE013599">
    <property type="protein sequence ID" value="UYI57904.1"/>
    <property type="molecule type" value="Genomic_DNA"/>
</dbReference>
<reference evidence="1 2" key="4">
    <citation type="journal article" date="2002" name="Genome Biol.">
        <title>The transposable elements of the Drosophila melanogaster euchromatin: a genomics perspective.</title>
        <authorList>
            <person name="Kaminker J.S."/>
            <person name="Bergman C.M."/>
            <person name="Kronmiller B."/>
            <person name="Carlson J."/>
            <person name="Svirskas R."/>
            <person name="Patel S."/>
            <person name="Frise E."/>
            <person name="Wheeler D.A."/>
            <person name="Lewis S.E."/>
            <person name="Rubin G.M."/>
            <person name="Ashburner M."/>
            <person name="Celniker S.E."/>
        </authorList>
    </citation>
    <scope>NUCLEOTIDE SEQUENCE [LARGE SCALE GENOMIC DNA]</scope>
    <source>
        <strain evidence="2">Berkeley</strain>
    </source>
</reference>
<evidence type="ECO:0000313" key="2">
    <source>
        <dbReference type="Proteomes" id="UP000000803"/>
    </source>
</evidence>
<accession>A0ACD4DAQ4</accession>
<evidence type="ECO:0000313" key="1">
    <source>
        <dbReference type="EMBL" id="UYI57904.1"/>
    </source>
</evidence>
<sequence length="265" mass="29489">MDEPKKDEDSTSSQTNPGLERQISEEALQEREQRAIVYTAPGGVSVSTDTRDDPLPPRKRKKRVPPAVPVRKRVKGFDNQTDAGSADSVKSAPRSQRSVRSASTELASSSRSSHREVRGLRTRSLDRDSLSSYTDDLEKENDKYRTKGAQRNVDYDAIEVLREGSSEAEKDVESGPSSSSSSHWRREDFNIEDMDGCLAGITGFIVTALSMGLLIMISWFIISQMDFILVVVTWTAKSLEESMMIFGGPTKEHQDDSRLSPELPD</sequence>
<protein>
    <submittedName>
        <fullName evidence="1">Uncharacterized protein</fullName>
    </submittedName>
</protein>
<reference evidence="1 2" key="9">
    <citation type="journal article" date="2015" name="G3 (Bethesda)">
        <title>Gene Model Annotations for Drosophila melanogaster: Impact of High-Throughput Data.</title>
        <authorList>
            <consortium name="FlyBase Consortium"/>
            <person name="Matthews B.B."/>
            <person name="Dos Santos G."/>
            <person name="Crosby M.A."/>
            <person name="Emmert D.B."/>
            <person name="St Pierre S.E."/>
            <person name="Gramates L.S."/>
            <person name="Zhou P."/>
            <person name="Schroeder A.J."/>
            <person name="Falls K."/>
            <person name="Strelets V."/>
            <person name="Russo S.M."/>
            <person name="Gelbart W.M."/>
            <person name="null"/>
        </authorList>
    </citation>
    <scope>NUCLEOTIDE SEQUENCE [LARGE SCALE GENOMIC DNA]</scope>
    <source>
        <strain evidence="2">Berkeley</strain>
    </source>
</reference>
<organism evidence="1 2">
    <name type="scientific">Drosophila melanogaster</name>
    <name type="common">Fruit fly</name>
    <dbReference type="NCBI Taxonomy" id="7227"/>
    <lineage>
        <taxon>Eukaryota</taxon>
        <taxon>Metazoa</taxon>
        <taxon>Ecdysozoa</taxon>
        <taxon>Arthropoda</taxon>
        <taxon>Hexapoda</taxon>
        <taxon>Insecta</taxon>
        <taxon>Pterygota</taxon>
        <taxon>Neoptera</taxon>
        <taxon>Endopterygota</taxon>
        <taxon>Diptera</taxon>
        <taxon>Brachycera</taxon>
        <taxon>Muscomorpha</taxon>
        <taxon>Ephydroidea</taxon>
        <taxon>Drosophilidae</taxon>
        <taxon>Drosophila</taxon>
        <taxon>Sophophora</taxon>
    </lineage>
</organism>
<reference evidence="1 2" key="1">
    <citation type="journal article" date="2000" name="Science">
        <title>The genome sequence of Drosophila melanogaster.</title>
        <authorList>
            <person name="Adams M.D."/>
            <person name="Celniker S.E."/>
            <person name="Holt R.A."/>
            <person name="Evans C.A."/>
            <person name="Gocayne J.D."/>
            <person name="Amanatides P.G."/>
            <person name="Scherer S.E."/>
            <person name="Li P.W."/>
            <person name="Hoskins R.A."/>
            <person name="Galle R.F."/>
            <person name="George R.A."/>
            <person name="Lewis S.E."/>
            <person name="Richards S."/>
            <person name="Ashburner M."/>
            <person name="Henderson S.N."/>
            <person name="Sutton G.G."/>
            <person name="Wortman J.R."/>
            <person name="Yandell M.D."/>
            <person name="Zhang Q."/>
            <person name="Chen L.X."/>
            <person name="Brandon R.C."/>
            <person name="Rogers Y.H."/>
            <person name="Blazej R.G."/>
            <person name="Champe M."/>
            <person name="Pfeiffer B.D."/>
            <person name="Wan K.H."/>
            <person name="Doyle C."/>
            <person name="Baxter E.G."/>
            <person name="Helt G."/>
            <person name="Nelson C.R."/>
            <person name="Gabor G.L."/>
            <person name="Abril J.F."/>
            <person name="Agbayani A."/>
            <person name="An H.J."/>
            <person name="Andrews-Pfannkoch C."/>
            <person name="Baldwin D."/>
            <person name="Ballew R.M."/>
            <person name="Basu A."/>
            <person name="Baxendale J."/>
            <person name="Bayraktaroglu L."/>
            <person name="Beasley E.M."/>
            <person name="Beeson K.Y."/>
            <person name="Benos P.V."/>
            <person name="Berman B.P."/>
            <person name="Bhandari D."/>
            <person name="Bolshakov S."/>
            <person name="Borkova D."/>
            <person name="Botchan M.R."/>
            <person name="Bouck J."/>
            <person name="Brokstein P."/>
            <person name="Brottier P."/>
            <person name="Burtis K.C."/>
            <person name="Busam D.A."/>
            <person name="Butler H."/>
            <person name="Cadieu E."/>
            <person name="Center A."/>
            <person name="Chandra I."/>
            <person name="Cherry J.M."/>
            <person name="Cawley S."/>
            <person name="Dahlke C."/>
            <person name="Davenport L.B."/>
            <person name="Davies P."/>
            <person name="de Pablos B."/>
            <person name="Delcher A."/>
            <person name="Deng Z."/>
            <person name="Mays A.D."/>
            <person name="Dew I."/>
            <person name="Dietz S.M."/>
            <person name="Dodson K."/>
            <person name="Doup L.E."/>
            <person name="Downes M."/>
            <person name="Dugan-Rocha S."/>
            <person name="Dunkov B.C."/>
            <person name="Dunn P."/>
            <person name="Durbin K.J."/>
            <person name="Evangelista C.C."/>
            <person name="Ferraz C."/>
            <person name="Ferriera S."/>
            <person name="Fleischmann W."/>
            <person name="Fosler C."/>
            <person name="Gabrielian A.E."/>
            <person name="Garg N.S."/>
            <person name="Gelbart W.M."/>
            <person name="Glasser K."/>
            <person name="Glodek A."/>
            <person name="Gong F."/>
            <person name="Gorrell J.H."/>
            <person name="Gu Z."/>
            <person name="Guan P."/>
            <person name="Harris M."/>
            <person name="Harris N.L."/>
            <person name="Harvey D."/>
            <person name="Heiman T.J."/>
            <person name="Hernandez J.R."/>
            <person name="Houck J."/>
            <person name="Hostin D."/>
            <person name="Houston K.A."/>
            <person name="Howland T.J."/>
            <person name="Wei M.H."/>
            <person name="Ibegwam C."/>
            <person name="Jalali M."/>
            <person name="Kalush F."/>
            <person name="Karpen G.H."/>
            <person name="Ke Z."/>
            <person name="Kennison J.A."/>
            <person name="Ketchum K.A."/>
            <person name="Kimmel B.E."/>
            <person name="Kodira C.D."/>
            <person name="Kraft C."/>
            <person name="Kravitz S."/>
            <person name="Kulp D."/>
            <person name="Lai Z."/>
            <person name="Lasko P."/>
            <person name="Lei Y."/>
            <person name="Levitsky A.A."/>
            <person name="Li J."/>
            <person name="Li Z."/>
            <person name="Liang Y."/>
            <person name="Lin X."/>
            <person name="Liu X."/>
            <person name="Mattei B."/>
            <person name="McIntosh T.C."/>
            <person name="McLeod M.P."/>
            <person name="McPherson D."/>
            <person name="Merkulov G."/>
            <person name="Milshina N.V."/>
            <person name="Mobarry C."/>
            <person name="Morris J."/>
            <person name="Moshrefi A."/>
            <person name="Mount S.M."/>
            <person name="Moy M."/>
            <person name="Murphy B."/>
            <person name="Murphy L."/>
            <person name="Muzny D.M."/>
            <person name="Nelson D.L."/>
            <person name="Nelson D.R."/>
            <person name="Nelson K.A."/>
            <person name="Nixon K."/>
            <person name="Nusskern D.R."/>
            <person name="Pacleb J.M."/>
            <person name="Palazzolo M."/>
            <person name="Pittman G.S."/>
            <person name="Pan S."/>
            <person name="Pollard J."/>
            <person name="Puri V."/>
            <person name="Reese M.G."/>
            <person name="Reinert K."/>
            <person name="Remington K."/>
            <person name="Saunders R.D."/>
            <person name="Scheeler F."/>
            <person name="Shen H."/>
            <person name="Shue B.C."/>
            <person name="Siden-Kiamos I."/>
            <person name="Simpson M."/>
            <person name="Skupski M.P."/>
            <person name="Smith T."/>
            <person name="Spier E."/>
            <person name="Spradling A.C."/>
            <person name="Stapleton M."/>
            <person name="Strong R."/>
            <person name="Sun E."/>
            <person name="Svirskas R."/>
            <person name="Tector C."/>
            <person name="Turner R."/>
            <person name="Venter E."/>
            <person name="Wang A.H."/>
            <person name="Wang X."/>
            <person name="Wang Z.Y."/>
            <person name="Wassarman D.A."/>
            <person name="Weinstock G.M."/>
            <person name="Weissenbach J."/>
            <person name="Williams S.M."/>
            <person name="WoodageT"/>
            <person name="Worley K.C."/>
            <person name="Wu D."/>
            <person name="Yang S."/>
            <person name="Yao Q.A."/>
            <person name="Ye J."/>
            <person name="Yeh R.F."/>
            <person name="Zaveri J.S."/>
            <person name="Zhan M."/>
            <person name="Zhang G."/>
            <person name="Zhao Q."/>
            <person name="Zheng L."/>
            <person name="Zheng X.H."/>
            <person name="Zhong F.N."/>
            <person name="Zhong W."/>
            <person name="Zhou X."/>
            <person name="Zhu S."/>
            <person name="Zhu X."/>
            <person name="Smith H.O."/>
            <person name="Gibbs R.A."/>
            <person name="Myers E.W."/>
            <person name="Rubin G.M."/>
            <person name="Venter J.C."/>
        </authorList>
    </citation>
    <scope>NUCLEOTIDE SEQUENCE [LARGE SCALE GENOMIC DNA]</scope>
    <source>
        <strain evidence="2">Berkeley</strain>
    </source>
</reference>